<proteinExistence type="predicted"/>
<dbReference type="PANTHER" id="PTHR13439">
    <property type="entry name" value="CT120 PROTEIN"/>
    <property type="match status" value="1"/>
</dbReference>
<evidence type="ECO:0000259" key="8">
    <source>
        <dbReference type="PROSITE" id="PS50922"/>
    </source>
</evidence>
<dbReference type="GO" id="GO:0005886">
    <property type="term" value="C:plasma membrane"/>
    <property type="evidence" value="ECO:0007669"/>
    <property type="project" value="TreeGrafter"/>
</dbReference>
<evidence type="ECO:0000256" key="1">
    <source>
        <dbReference type="ARBA" id="ARBA00004141"/>
    </source>
</evidence>
<evidence type="ECO:0000256" key="2">
    <source>
        <dbReference type="ARBA" id="ARBA00022692"/>
    </source>
</evidence>
<keyword evidence="3 7" id="KW-1133">Transmembrane helix</keyword>
<dbReference type="GO" id="GO:0097035">
    <property type="term" value="P:regulation of membrane lipid distribution"/>
    <property type="evidence" value="ECO:0007669"/>
    <property type="project" value="TreeGrafter"/>
</dbReference>
<organism evidence="9">
    <name type="scientific">Timema shepardi</name>
    <name type="common">Walking stick</name>
    <dbReference type="NCBI Taxonomy" id="629360"/>
    <lineage>
        <taxon>Eukaryota</taxon>
        <taxon>Metazoa</taxon>
        <taxon>Ecdysozoa</taxon>
        <taxon>Arthropoda</taxon>
        <taxon>Hexapoda</taxon>
        <taxon>Insecta</taxon>
        <taxon>Pterygota</taxon>
        <taxon>Neoptera</taxon>
        <taxon>Polyneoptera</taxon>
        <taxon>Phasmatodea</taxon>
        <taxon>Timematodea</taxon>
        <taxon>Timematoidea</taxon>
        <taxon>Timematidae</taxon>
        <taxon>Timema</taxon>
    </lineage>
</organism>
<keyword evidence="2 5" id="KW-0812">Transmembrane</keyword>
<dbReference type="PROSITE" id="PS50922">
    <property type="entry name" value="TLC"/>
    <property type="match status" value="1"/>
</dbReference>
<feature type="transmembrane region" description="Helical" evidence="7">
    <location>
        <begin position="200"/>
        <end position="219"/>
    </location>
</feature>
<evidence type="ECO:0000256" key="4">
    <source>
        <dbReference type="ARBA" id="ARBA00023136"/>
    </source>
</evidence>
<reference evidence="9" key="1">
    <citation type="submission" date="2020-11" db="EMBL/GenBank/DDBJ databases">
        <authorList>
            <person name="Tran Van P."/>
        </authorList>
    </citation>
    <scope>NUCLEOTIDE SEQUENCE</scope>
</reference>
<sequence length="327" mass="37787">MEKCRAKKKEDPQKWAEHLEKDRVQSECEKATAKPVTSCVRRLHYGDVYSETDSETDVLPSDEDSQSESSIASLKVDNEHQCPMPSDIKPLKTDQFSTNMQVSVRQCVNIMNFWQSPEIREDLISMYTTSAHGVMALSLGKFAHTPDEYISKAQRKTVGYFVYDLMDMMINHRKRSSYELMVHHVVVIICFGLSVMTRYYLGYGLMALLVEVNSIFLHIRQLMLIQSLRKSHILYRLNSLLTIGTFIVFRITTLGWMTRWLVLHRDELTVTAFAIGSASMPVIMVMNIVLFLRILNSDYRQRKPTNNDGFLNTLHQEEPLCNQDKTD</sequence>
<dbReference type="Pfam" id="PF03798">
    <property type="entry name" value="TRAM_LAG1_CLN8"/>
    <property type="match status" value="1"/>
</dbReference>
<comment type="subcellular location">
    <subcellularLocation>
        <location evidence="1">Membrane</location>
        <topology evidence="1">Multi-pass membrane protein</topology>
    </subcellularLocation>
</comment>
<dbReference type="GO" id="GO:0071709">
    <property type="term" value="P:membrane assembly"/>
    <property type="evidence" value="ECO:0007669"/>
    <property type="project" value="TreeGrafter"/>
</dbReference>
<keyword evidence="4 5" id="KW-0472">Membrane</keyword>
<feature type="domain" description="TLC" evidence="8">
    <location>
        <begin position="91"/>
        <end position="303"/>
    </location>
</feature>
<dbReference type="GO" id="GO:0055091">
    <property type="term" value="P:phospholipid homeostasis"/>
    <property type="evidence" value="ECO:0007669"/>
    <property type="project" value="TreeGrafter"/>
</dbReference>
<dbReference type="AlphaFoldDB" id="A0A7R9B577"/>
<feature type="region of interest" description="Disordered" evidence="6">
    <location>
        <begin position="1"/>
        <end position="27"/>
    </location>
</feature>
<dbReference type="InterPro" id="IPR006634">
    <property type="entry name" value="TLC-dom"/>
</dbReference>
<feature type="transmembrane region" description="Helical" evidence="7">
    <location>
        <begin position="176"/>
        <end position="194"/>
    </location>
</feature>
<accession>A0A7R9B577</accession>
<dbReference type="EMBL" id="OC007235">
    <property type="protein sequence ID" value="CAD7266578.1"/>
    <property type="molecule type" value="Genomic_DNA"/>
</dbReference>
<feature type="transmembrane region" description="Helical" evidence="7">
    <location>
        <begin position="240"/>
        <end position="262"/>
    </location>
</feature>
<name>A0A7R9B577_TIMSH</name>
<feature type="compositionally biased region" description="Acidic residues" evidence="6">
    <location>
        <begin position="51"/>
        <end position="66"/>
    </location>
</feature>
<dbReference type="GO" id="GO:0007009">
    <property type="term" value="P:plasma membrane organization"/>
    <property type="evidence" value="ECO:0007669"/>
    <property type="project" value="TreeGrafter"/>
</dbReference>
<protein>
    <recommendedName>
        <fullName evidence="8">TLC domain-containing protein</fullName>
    </recommendedName>
</protein>
<gene>
    <name evidence="9" type="ORF">TSIB3V08_LOCUS10594</name>
</gene>
<feature type="region of interest" description="Disordered" evidence="6">
    <location>
        <begin position="51"/>
        <end position="77"/>
    </location>
</feature>
<feature type="transmembrane region" description="Helical" evidence="7">
    <location>
        <begin position="268"/>
        <end position="292"/>
    </location>
</feature>
<dbReference type="SMART" id="SM00724">
    <property type="entry name" value="TLC"/>
    <property type="match status" value="1"/>
</dbReference>
<evidence type="ECO:0000256" key="5">
    <source>
        <dbReference type="PROSITE-ProRule" id="PRU00205"/>
    </source>
</evidence>
<dbReference type="PANTHER" id="PTHR13439:SF4">
    <property type="entry name" value="TLC DOMAIN-CONTAINING PROTEIN"/>
    <property type="match status" value="1"/>
</dbReference>
<evidence type="ECO:0000313" key="9">
    <source>
        <dbReference type="EMBL" id="CAD7266578.1"/>
    </source>
</evidence>
<evidence type="ECO:0000256" key="3">
    <source>
        <dbReference type="ARBA" id="ARBA00022989"/>
    </source>
</evidence>
<dbReference type="InterPro" id="IPR050846">
    <property type="entry name" value="TLCD"/>
</dbReference>
<evidence type="ECO:0000256" key="6">
    <source>
        <dbReference type="SAM" id="MobiDB-lite"/>
    </source>
</evidence>
<evidence type="ECO:0000256" key="7">
    <source>
        <dbReference type="SAM" id="Phobius"/>
    </source>
</evidence>